<keyword evidence="2" id="KW-1185">Reference proteome</keyword>
<dbReference type="Gene3D" id="3.10.450.620">
    <property type="entry name" value="JHP933, nucleotidyltransferase-like core domain"/>
    <property type="match status" value="1"/>
</dbReference>
<evidence type="ECO:0000313" key="2">
    <source>
        <dbReference type="Proteomes" id="UP001241056"/>
    </source>
</evidence>
<dbReference type="GO" id="GO:0016740">
    <property type="term" value="F:transferase activity"/>
    <property type="evidence" value="ECO:0007669"/>
    <property type="project" value="UniProtKB-KW"/>
</dbReference>
<keyword evidence="1" id="KW-0808">Transferase</keyword>
<sequence length="277" mass="31428">MDRNSPYHLQVALLLRILPFIAQEKCFALKGGTAINLFVRDFPRLSVDIDLVYVPDADREAALRVIKQALDRIAESVLRALPATHIFKSYVDRADTLRLVINHAGASVQVELSPVLRGTVFPVELRAVSEAVEREFGFAEIPVVALEDLYAGKLCAAFDRQHPRDFFDVMLLLEHEGITDAIRHAFLVYLMSHPRPMEEILEPKWRSISSVFDGEFLGMTLRQTSENELQHAAELALRTLLTGFTESEKQFLYSLYLLAPAWDALPFDQNARQAPYF</sequence>
<gene>
    <name evidence="1" type="ORF">QEZ41_11855</name>
</gene>
<proteinExistence type="predicted"/>
<dbReference type="Pfam" id="PF08843">
    <property type="entry name" value="AbiEii"/>
    <property type="match status" value="1"/>
</dbReference>
<evidence type="ECO:0000313" key="1">
    <source>
        <dbReference type="EMBL" id="MDM7858957.1"/>
    </source>
</evidence>
<comment type="caution">
    <text evidence="1">The sequence shown here is derived from an EMBL/GenBank/DDBJ whole genome shotgun (WGS) entry which is preliminary data.</text>
</comment>
<dbReference type="RefSeq" id="WP_289411808.1">
    <property type="nucleotide sequence ID" value="NZ_JAUCDY010000022.1"/>
</dbReference>
<organism evidence="1 2">
    <name type="scientific">Thiopseudomonas acetoxidans</name>
    <dbReference type="NCBI Taxonomy" id="3041622"/>
    <lineage>
        <taxon>Bacteria</taxon>
        <taxon>Pseudomonadati</taxon>
        <taxon>Pseudomonadota</taxon>
        <taxon>Gammaproteobacteria</taxon>
        <taxon>Pseudomonadales</taxon>
        <taxon>Pseudomonadaceae</taxon>
        <taxon>Thiopseudomonas</taxon>
    </lineage>
</organism>
<reference evidence="1 2" key="1">
    <citation type="submission" date="2023-06" db="EMBL/GenBank/DDBJ databases">
        <title>Thiopseudomonas sp. CY1220 draft genome sequence.</title>
        <authorList>
            <person name="Zhao G."/>
            <person name="An M."/>
        </authorList>
    </citation>
    <scope>NUCLEOTIDE SEQUENCE [LARGE SCALE GENOMIC DNA]</scope>
    <source>
        <strain evidence="1 2">CY1220</strain>
    </source>
</reference>
<accession>A0ABT7SRX6</accession>
<dbReference type="InterPro" id="IPR014942">
    <property type="entry name" value="AbiEii"/>
</dbReference>
<protein>
    <submittedName>
        <fullName evidence="1">Nucleotidyl transferase AbiEii/AbiGii toxin family protein</fullName>
    </submittedName>
</protein>
<name>A0ABT7SRX6_9GAMM</name>
<dbReference type="Proteomes" id="UP001241056">
    <property type="component" value="Unassembled WGS sequence"/>
</dbReference>
<dbReference type="EMBL" id="JAUCDY010000022">
    <property type="protein sequence ID" value="MDM7858957.1"/>
    <property type="molecule type" value="Genomic_DNA"/>
</dbReference>